<feature type="domain" description="ABC transmembrane type-1" evidence="11">
    <location>
        <begin position="40"/>
        <end position="333"/>
    </location>
</feature>
<dbReference type="InterPro" id="IPR017871">
    <property type="entry name" value="ABC_transporter-like_CS"/>
</dbReference>
<evidence type="ECO:0000256" key="2">
    <source>
        <dbReference type="ARBA" id="ARBA00022448"/>
    </source>
</evidence>
<dbReference type="PANTHER" id="PTHR43394:SF1">
    <property type="entry name" value="ATP-BINDING CASSETTE SUB-FAMILY B MEMBER 10, MITOCHONDRIAL"/>
    <property type="match status" value="1"/>
</dbReference>
<evidence type="ECO:0000256" key="6">
    <source>
        <dbReference type="ARBA" id="ARBA00022840"/>
    </source>
</evidence>
<name>A0A0F9YVA1_9ZZZZ</name>
<dbReference type="InterPro" id="IPR003593">
    <property type="entry name" value="AAA+_ATPase"/>
</dbReference>
<dbReference type="InterPro" id="IPR039421">
    <property type="entry name" value="Type_1_exporter"/>
</dbReference>
<dbReference type="SMART" id="SM00382">
    <property type="entry name" value="AAA"/>
    <property type="match status" value="1"/>
</dbReference>
<dbReference type="EMBL" id="LAZR01000008">
    <property type="protein sequence ID" value="KKO08754.1"/>
    <property type="molecule type" value="Genomic_DNA"/>
</dbReference>
<gene>
    <name evidence="12" type="ORF">LCGC14_0038730</name>
</gene>
<evidence type="ECO:0000256" key="5">
    <source>
        <dbReference type="ARBA" id="ARBA00022741"/>
    </source>
</evidence>
<proteinExistence type="predicted"/>
<keyword evidence="7 9" id="KW-1133">Transmembrane helix</keyword>
<comment type="subcellular location">
    <subcellularLocation>
        <location evidence="1">Cell membrane</location>
        <topology evidence="1">Multi-pass membrane protein</topology>
    </subcellularLocation>
</comment>
<evidence type="ECO:0000256" key="4">
    <source>
        <dbReference type="ARBA" id="ARBA00022692"/>
    </source>
</evidence>
<keyword evidence="3" id="KW-1003">Cell membrane</keyword>
<keyword evidence="2" id="KW-0813">Transport</keyword>
<dbReference type="GO" id="GO:0005886">
    <property type="term" value="C:plasma membrane"/>
    <property type="evidence" value="ECO:0007669"/>
    <property type="project" value="UniProtKB-SubCell"/>
</dbReference>
<sequence>MKSTLSQARPVAWLTRFVSVFRYSGVAIDIVWRSSAWLTIAMALATLIAGVLPAAIAWVGQLIVDAVVTAIDAEGAARDAATDDLLLYILIELGLVVLMTGAQKANSVCQSVLRALLGNQVNVMILEKALTLELTNFEDSEFYDKLVRARREASSRPLSLVIATFDLLRDGISLVSFGALLFQFSPWAVLLLGLAGVPAFMAEAKYAGEAFRNQRRRSSERRMQIYLEMVLTREDGVKEVKLMQLGKLFLQRYVDIFRHIYKEDRNLVLRRGFWGYALGLIASVAFYVAFGWVAFAAVAGAITLGQMTMYIAVFRQGQGAVTSCLTSINKMYEDNLYLSNLTEYLGHNVAEPTGDQTAGPLPDDGIRFENVSFHYPGTAVPALDRINLHIRAGESLAIVGENGSGKTTLIKLLTRLYTPTEGRILFQGLDLQAWDIDALRQRIGVIFQDFARYQLKVGENIGVGDVEYLAERPLITEASEKGLAADFIKQMPADYDTQLGTWFRDGKELSGGQWQKIALSRAFMRSKAEVLILDEPTAAIDAKAEADIFAHFRELTANRISIIISHRFSTVRIADHIIVLDQGKVTEQGDHDSLLAEGGQYATLFELQARGYQ</sequence>
<comment type="caution">
    <text evidence="12">The sequence shown here is derived from an EMBL/GenBank/DDBJ whole genome shotgun (WGS) entry which is preliminary data.</text>
</comment>
<dbReference type="Gene3D" id="1.20.1560.10">
    <property type="entry name" value="ABC transporter type 1, transmembrane domain"/>
    <property type="match status" value="1"/>
</dbReference>
<evidence type="ECO:0000256" key="8">
    <source>
        <dbReference type="ARBA" id="ARBA00023136"/>
    </source>
</evidence>
<dbReference type="SUPFAM" id="SSF52540">
    <property type="entry name" value="P-loop containing nucleoside triphosphate hydrolases"/>
    <property type="match status" value="1"/>
</dbReference>
<dbReference type="AlphaFoldDB" id="A0A0F9YVA1"/>
<reference evidence="12" key="1">
    <citation type="journal article" date="2015" name="Nature">
        <title>Complex archaea that bridge the gap between prokaryotes and eukaryotes.</title>
        <authorList>
            <person name="Spang A."/>
            <person name="Saw J.H."/>
            <person name="Jorgensen S.L."/>
            <person name="Zaremba-Niedzwiedzka K."/>
            <person name="Martijn J."/>
            <person name="Lind A.E."/>
            <person name="van Eijk R."/>
            <person name="Schleper C."/>
            <person name="Guy L."/>
            <person name="Ettema T.J."/>
        </authorList>
    </citation>
    <scope>NUCLEOTIDE SEQUENCE</scope>
</reference>
<dbReference type="InterPro" id="IPR036640">
    <property type="entry name" value="ABC1_TM_sf"/>
</dbReference>
<evidence type="ECO:0000256" key="1">
    <source>
        <dbReference type="ARBA" id="ARBA00004651"/>
    </source>
</evidence>
<keyword evidence="8 9" id="KW-0472">Membrane</keyword>
<dbReference type="PROSITE" id="PS00211">
    <property type="entry name" value="ABC_TRANSPORTER_1"/>
    <property type="match status" value="1"/>
</dbReference>
<feature type="transmembrane region" description="Helical" evidence="9">
    <location>
        <begin position="85"/>
        <end position="102"/>
    </location>
</feature>
<accession>A0A0F9YVA1</accession>
<evidence type="ECO:0000256" key="9">
    <source>
        <dbReference type="SAM" id="Phobius"/>
    </source>
</evidence>
<evidence type="ECO:0000259" key="10">
    <source>
        <dbReference type="PROSITE" id="PS50893"/>
    </source>
</evidence>
<feature type="transmembrane region" description="Helical" evidence="9">
    <location>
        <begin position="36"/>
        <end position="59"/>
    </location>
</feature>
<evidence type="ECO:0000313" key="12">
    <source>
        <dbReference type="EMBL" id="KKO08754.1"/>
    </source>
</evidence>
<feature type="domain" description="ABC transporter" evidence="10">
    <location>
        <begin position="366"/>
        <end position="607"/>
    </location>
</feature>
<evidence type="ECO:0000256" key="7">
    <source>
        <dbReference type="ARBA" id="ARBA00022989"/>
    </source>
</evidence>
<dbReference type="PANTHER" id="PTHR43394">
    <property type="entry name" value="ATP-DEPENDENT PERMEASE MDL1, MITOCHONDRIAL"/>
    <property type="match status" value="1"/>
</dbReference>
<dbReference type="Pfam" id="PF00005">
    <property type="entry name" value="ABC_tran"/>
    <property type="match status" value="1"/>
</dbReference>
<evidence type="ECO:0000256" key="3">
    <source>
        <dbReference type="ARBA" id="ARBA00022475"/>
    </source>
</evidence>
<feature type="transmembrane region" description="Helical" evidence="9">
    <location>
        <begin position="273"/>
        <end position="302"/>
    </location>
</feature>
<keyword evidence="4 9" id="KW-0812">Transmembrane</keyword>
<dbReference type="PROSITE" id="PS50929">
    <property type="entry name" value="ABC_TM1F"/>
    <property type="match status" value="1"/>
</dbReference>
<dbReference type="PROSITE" id="PS50893">
    <property type="entry name" value="ABC_TRANSPORTER_2"/>
    <property type="match status" value="1"/>
</dbReference>
<protein>
    <recommendedName>
        <fullName evidence="13">ABC transporter domain-containing protein</fullName>
    </recommendedName>
</protein>
<dbReference type="SUPFAM" id="SSF90123">
    <property type="entry name" value="ABC transporter transmembrane region"/>
    <property type="match status" value="1"/>
</dbReference>
<dbReference type="GO" id="GO:0016887">
    <property type="term" value="F:ATP hydrolysis activity"/>
    <property type="evidence" value="ECO:0007669"/>
    <property type="project" value="InterPro"/>
</dbReference>
<dbReference type="InterPro" id="IPR011527">
    <property type="entry name" value="ABC1_TM_dom"/>
</dbReference>
<keyword evidence="6" id="KW-0067">ATP-binding</keyword>
<dbReference type="InterPro" id="IPR003439">
    <property type="entry name" value="ABC_transporter-like_ATP-bd"/>
</dbReference>
<dbReference type="InterPro" id="IPR027417">
    <property type="entry name" value="P-loop_NTPase"/>
</dbReference>
<dbReference type="Pfam" id="PF00664">
    <property type="entry name" value="ABC_membrane"/>
    <property type="match status" value="1"/>
</dbReference>
<evidence type="ECO:0008006" key="13">
    <source>
        <dbReference type="Google" id="ProtNLM"/>
    </source>
</evidence>
<dbReference type="Gene3D" id="3.40.50.300">
    <property type="entry name" value="P-loop containing nucleotide triphosphate hydrolases"/>
    <property type="match status" value="1"/>
</dbReference>
<organism evidence="12">
    <name type="scientific">marine sediment metagenome</name>
    <dbReference type="NCBI Taxonomy" id="412755"/>
    <lineage>
        <taxon>unclassified sequences</taxon>
        <taxon>metagenomes</taxon>
        <taxon>ecological metagenomes</taxon>
    </lineage>
</organism>
<dbReference type="GO" id="GO:0015421">
    <property type="term" value="F:ABC-type oligopeptide transporter activity"/>
    <property type="evidence" value="ECO:0007669"/>
    <property type="project" value="TreeGrafter"/>
</dbReference>
<dbReference type="FunFam" id="3.40.50.300:FF:000221">
    <property type="entry name" value="Multidrug ABC transporter ATP-binding protein"/>
    <property type="match status" value="1"/>
</dbReference>
<evidence type="ECO:0000259" key="11">
    <source>
        <dbReference type="PROSITE" id="PS50929"/>
    </source>
</evidence>
<dbReference type="GO" id="GO:0005524">
    <property type="term" value="F:ATP binding"/>
    <property type="evidence" value="ECO:0007669"/>
    <property type="project" value="UniProtKB-KW"/>
</dbReference>
<keyword evidence="5" id="KW-0547">Nucleotide-binding</keyword>